<dbReference type="AlphaFoldDB" id="A0A5N5G1S1"/>
<dbReference type="GO" id="GO:0005506">
    <property type="term" value="F:iron ion binding"/>
    <property type="evidence" value="ECO:0007669"/>
    <property type="project" value="InterPro"/>
</dbReference>
<dbReference type="PANTHER" id="PTHR24282">
    <property type="entry name" value="CYTOCHROME P450 FAMILY MEMBER"/>
    <property type="match status" value="1"/>
</dbReference>
<dbReference type="SUPFAM" id="SSF48264">
    <property type="entry name" value="Cytochrome P450"/>
    <property type="match status" value="1"/>
</dbReference>
<dbReference type="Gene3D" id="1.10.630.10">
    <property type="entry name" value="Cytochrome P450"/>
    <property type="match status" value="1"/>
</dbReference>
<evidence type="ECO:0000256" key="5">
    <source>
        <dbReference type="ARBA" id="ARBA00022723"/>
    </source>
</evidence>
<dbReference type="OrthoDB" id="1470350at2759"/>
<dbReference type="InterPro" id="IPR001128">
    <property type="entry name" value="Cyt_P450"/>
</dbReference>
<dbReference type="InterPro" id="IPR050665">
    <property type="entry name" value="Cytochrome_P450_Monooxygen"/>
</dbReference>
<evidence type="ECO:0000256" key="13">
    <source>
        <dbReference type="SAM" id="Phobius"/>
    </source>
</evidence>
<feature type="transmembrane region" description="Helical" evidence="13">
    <location>
        <begin position="36"/>
        <end position="55"/>
    </location>
</feature>
<dbReference type="GO" id="GO:0016705">
    <property type="term" value="F:oxidoreductase activity, acting on paired donors, with incorporation or reduction of molecular oxygen"/>
    <property type="evidence" value="ECO:0007669"/>
    <property type="project" value="InterPro"/>
</dbReference>
<evidence type="ECO:0000256" key="2">
    <source>
        <dbReference type="ARBA" id="ARBA00010617"/>
    </source>
</evidence>
<keyword evidence="7 12" id="KW-0560">Oxidoreductase</keyword>
<keyword evidence="6 13" id="KW-1133">Transmembrane helix</keyword>
<dbReference type="GO" id="GO:0004497">
    <property type="term" value="F:monooxygenase activity"/>
    <property type="evidence" value="ECO:0007669"/>
    <property type="project" value="UniProtKB-KW"/>
</dbReference>
<keyword evidence="15" id="KW-1185">Reference proteome</keyword>
<keyword evidence="10 13" id="KW-0472">Membrane</keyword>
<dbReference type="EMBL" id="SMOL01000619">
    <property type="protein sequence ID" value="KAB2604464.1"/>
    <property type="molecule type" value="Genomic_DNA"/>
</dbReference>
<dbReference type="PROSITE" id="PS00086">
    <property type="entry name" value="CYTOCHROME_P450"/>
    <property type="match status" value="1"/>
</dbReference>
<evidence type="ECO:0000256" key="6">
    <source>
        <dbReference type="ARBA" id="ARBA00022989"/>
    </source>
</evidence>
<feature type="binding site" description="axial binding residue" evidence="11">
    <location>
        <position position="489"/>
    </location>
    <ligand>
        <name>heme</name>
        <dbReference type="ChEBI" id="CHEBI:30413"/>
    </ligand>
    <ligandPart>
        <name>Fe</name>
        <dbReference type="ChEBI" id="CHEBI:18248"/>
    </ligandPart>
</feature>
<dbReference type="Proteomes" id="UP000327157">
    <property type="component" value="Unassembled WGS sequence"/>
</dbReference>
<keyword evidence="5 11" id="KW-0479">Metal-binding</keyword>
<dbReference type="GO" id="GO:0020037">
    <property type="term" value="F:heme binding"/>
    <property type="evidence" value="ECO:0007669"/>
    <property type="project" value="InterPro"/>
</dbReference>
<dbReference type="InterPro" id="IPR002401">
    <property type="entry name" value="Cyt_P450_E_grp-I"/>
</dbReference>
<dbReference type="GO" id="GO:0016020">
    <property type="term" value="C:membrane"/>
    <property type="evidence" value="ECO:0007669"/>
    <property type="project" value="UniProtKB-SubCell"/>
</dbReference>
<evidence type="ECO:0000256" key="7">
    <source>
        <dbReference type="ARBA" id="ARBA00023002"/>
    </source>
</evidence>
<evidence type="ECO:0000256" key="9">
    <source>
        <dbReference type="ARBA" id="ARBA00023033"/>
    </source>
</evidence>
<comment type="caution">
    <text evidence="14">The sequence shown here is derived from an EMBL/GenBank/DDBJ whole genome shotgun (WGS) entry which is preliminary data.</text>
</comment>
<evidence type="ECO:0000256" key="11">
    <source>
        <dbReference type="PIRSR" id="PIRSR602401-1"/>
    </source>
</evidence>
<sequence>MPTKCREVKELSDGRESVAKEKMMSLLRKPEITSPIRFLCLLSSLFVLVALIKLFHKIWWIPTRIQKLMALQGIKGPSYRLVHGNTKEISSMKQESMSRPKSFSHDVVSQVHPHIHSWTKTYGNVFLQWYGSQAQLIVKEPELCKEILKNKHGAFVKQKAQGMIKRLSGDGLPRSEGAKWLKMRKLANQAFHGESLKSMTPAIIASAETMLEKWKSREGKEIEVFEEFKLLTSEVIARTAFGSNYLEGKNIFEMLRKLADLIAINHFKLRFPWMSKFFPTRNDIESEKLEKGIRQSIIEIVIKREEQARLTGECGTDFLGLLVKAHHDTDDKRRISEDEVLDECKAFYLAGELTTKTLLAWTVFLLGLHTDWQDIARREVLELFGKQIPNHDALGKLKTMSMIINESLRLYPPIAHNIRNVDRDVTLGKLKVPAGVEVVVPNLALHHDPELWGEDVELFKPDRFSEGVAKATKNNIAAFLPFGMGPRICVGMDLATTQTKIVLSMVLQRYHFTLSPGYVHSPCDKLAICPQHGVQVILLPL</sequence>
<keyword evidence="8 11" id="KW-0408">Iron</keyword>
<proteinExistence type="inferred from homology"/>
<evidence type="ECO:0000256" key="4">
    <source>
        <dbReference type="ARBA" id="ARBA00022692"/>
    </source>
</evidence>
<keyword evidence="4 13" id="KW-0812">Transmembrane</keyword>
<comment type="subcellular location">
    <subcellularLocation>
        <location evidence="1">Membrane</location>
        <topology evidence="1">Single-pass membrane protein</topology>
    </subcellularLocation>
</comment>
<name>A0A5N5G1S1_9ROSA</name>
<organism evidence="14 15">
    <name type="scientific">Pyrus ussuriensis x Pyrus communis</name>
    <dbReference type="NCBI Taxonomy" id="2448454"/>
    <lineage>
        <taxon>Eukaryota</taxon>
        <taxon>Viridiplantae</taxon>
        <taxon>Streptophyta</taxon>
        <taxon>Embryophyta</taxon>
        <taxon>Tracheophyta</taxon>
        <taxon>Spermatophyta</taxon>
        <taxon>Magnoliopsida</taxon>
        <taxon>eudicotyledons</taxon>
        <taxon>Gunneridae</taxon>
        <taxon>Pentapetalae</taxon>
        <taxon>rosids</taxon>
        <taxon>fabids</taxon>
        <taxon>Rosales</taxon>
        <taxon>Rosaceae</taxon>
        <taxon>Amygdaloideae</taxon>
        <taxon>Maleae</taxon>
        <taxon>Pyrus</taxon>
    </lineage>
</organism>
<evidence type="ECO:0000256" key="3">
    <source>
        <dbReference type="ARBA" id="ARBA00022617"/>
    </source>
</evidence>
<reference evidence="14 15" key="2">
    <citation type="submission" date="2019-11" db="EMBL/GenBank/DDBJ databases">
        <title>A de novo genome assembly of a pear dwarfing rootstock.</title>
        <authorList>
            <person name="Wang F."/>
            <person name="Wang J."/>
            <person name="Li S."/>
            <person name="Zhang Y."/>
            <person name="Fang M."/>
            <person name="Ma L."/>
            <person name="Zhao Y."/>
            <person name="Jiang S."/>
        </authorList>
    </citation>
    <scope>NUCLEOTIDE SEQUENCE [LARGE SCALE GENOMIC DNA]</scope>
    <source>
        <strain evidence="14">S2</strain>
        <tissue evidence="14">Leaf</tissue>
    </source>
</reference>
<dbReference type="InterPro" id="IPR017972">
    <property type="entry name" value="Cyt_P450_CS"/>
</dbReference>
<keyword evidence="9 12" id="KW-0503">Monooxygenase</keyword>
<dbReference type="PRINTS" id="PR00463">
    <property type="entry name" value="EP450I"/>
</dbReference>
<dbReference type="PRINTS" id="PR00385">
    <property type="entry name" value="P450"/>
</dbReference>
<evidence type="ECO:0000256" key="1">
    <source>
        <dbReference type="ARBA" id="ARBA00004167"/>
    </source>
</evidence>
<evidence type="ECO:0000256" key="8">
    <source>
        <dbReference type="ARBA" id="ARBA00023004"/>
    </source>
</evidence>
<evidence type="ECO:0000256" key="10">
    <source>
        <dbReference type="ARBA" id="ARBA00023136"/>
    </source>
</evidence>
<keyword evidence="3 11" id="KW-0349">Heme</keyword>
<dbReference type="PANTHER" id="PTHR24282:SF20">
    <property type="entry name" value="CYTOCHROME P450 CYP749A22-LIKE"/>
    <property type="match status" value="1"/>
</dbReference>
<evidence type="ECO:0000313" key="14">
    <source>
        <dbReference type="EMBL" id="KAB2604464.1"/>
    </source>
</evidence>
<reference evidence="14 15" key="1">
    <citation type="submission" date="2019-09" db="EMBL/GenBank/DDBJ databases">
        <authorList>
            <person name="Ou C."/>
        </authorList>
    </citation>
    <scope>NUCLEOTIDE SEQUENCE [LARGE SCALE GENOMIC DNA]</scope>
    <source>
        <strain evidence="14">S2</strain>
        <tissue evidence="14">Leaf</tissue>
    </source>
</reference>
<comment type="cofactor">
    <cofactor evidence="11">
        <name>heme</name>
        <dbReference type="ChEBI" id="CHEBI:30413"/>
    </cofactor>
</comment>
<comment type="similarity">
    <text evidence="2 12">Belongs to the cytochrome P450 family.</text>
</comment>
<accession>A0A5N5G1S1</accession>
<dbReference type="InterPro" id="IPR036396">
    <property type="entry name" value="Cyt_P450_sf"/>
</dbReference>
<evidence type="ECO:0000256" key="12">
    <source>
        <dbReference type="RuleBase" id="RU000461"/>
    </source>
</evidence>
<evidence type="ECO:0000313" key="15">
    <source>
        <dbReference type="Proteomes" id="UP000327157"/>
    </source>
</evidence>
<protein>
    <submittedName>
        <fullName evidence="14">Cytochrome P450 734A1-like</fullName>
    </submittedName>
</protein>
<dbReference type="Pfam" id="PF00067">
    <property type="entry name" value="p450"/>
    <property type="match status" value="1"/>
</dbReference>
<gene>
    <name evidence="14" type="ORF">D8674_036915</name>
</gene>